<keyword evidence="5" id="KW-0805">Transcription regulation</keyword>
<evidence type="ECO:0000256" key="6">
    <source>
        <dbReference type="ARBA" id="ARBA00023163"/>
    </source>
</evidence>
<dbReference type="Proteomes" id="UP000054107">
    <property type="component" value="Unassembled WGS sequence"/>
</dbReference>
<dbReference type="GO" id="GO:0005507">
    <property type="term" value="F:copper ion binding"/>
    <property type="evidence" value="ECO:0007669"/>
    <property type="project" value="InterPro"/>
</dbReference>
<organism evidence="10 11">
    <name type="scientific">Parasitella parasitica</name>
    <dbReference type="NCBI Taxonomy" id="35722"/>
    <lineage>
        <taxon>Eukaryota</taxon>
        <taxon>Fungi</taxon>
        <taxon>Fungi incertae sedis</taxon>
        <taxon>Mucoromycota</taxon>
        <taxon>Mucoromycotina</taxon>
        <taxon>Mucoromycetes</taxon>
        <taxon>Mucorales</taxon>
        <taxon>Mucorineae</taxon>
        <taxon>Mucoraceae</taxon>
        <taxon>Parasitella</taxon>
    </lineage>
</organism>
<dbReference type="GO" id="GO:0000978">
    <property type="term" value="F:RNA polymerase II cis-regulatory region sequence-specific DNA binding"/>
    <property type="evidence" value="ECO:0007669"/>
    <property type="project" value="TreeGrafter"/>
</dbReference>
<keyword evidence="2" id="KW-0479">Metal-binding</keyword>
<evidence type="ECO:0000313" key="11">
    <source>
        <dbReference type="Proteomes" id="UP000054107"/>
    </source>
</evidence>
<evidence type="ECO:0000259" key="9">
    <source>
        <dbReference type="PROSITE" id="PS50073"/>
    </source>
</evidence>
<dbReference type="PROSITE" id="PS50073">
    <property type="entry name" value="COPPER_FIST_2"/>
    <property type="match status" value="1"/>
</dbReference>
<evidence type="ECO:0000256" key="4">
    <source>
        <dbReference type="ARBA" id="ARBA00023008"/>
    </source>
</evidence>
<dbReference type="InterPro" id="IPR001083">
    <property type="entry name" value="Cu_fist_DNA-bd_dom"/>
</dbReference>
<keyword evidence="3" id="KW-0862">Zinc</keyword>
<dbReference type="SUPFAM" id="SSF57879">
    <property type="entry name" value="Zinc domain conserved in yeast copper-regulated transcription factors"/>
    <property type="match status" value="1"/>
</dbReference>
<protein>
    <recommendedName>
        <fullName evidence="9">Copper-fist domain-containing protein</fullName>
    </recommendedName>
</protein>
<dbReference type="GO" id="GO:0005634">
    <property type="term" value="C:nucleus"/>
    <property type="evidence" value="ECO:0007669"/>
    <property type="project" value="UniProtKB-SubCell"/>
</dbReference>
<evidence type="ECO:0000256" key="2">
    <source>
        <dbReference type="ARBA" id="ARBA00022723"/>
    </source>
</evidence>
<dbReference type="SMART" id="SM00412">
    <property type="entry name" value="Cu_FIST"/>
    <property type="match status" value="1"/>
</dbReference>
<dbReference type="GO" id="GO:0000981">
    <property type="term" value="F:DNA-binding transcription factor activity, RNA polymerase II-specific"/>
    <property type="evidence" value="ECO:0007669"/>
    <property type="project" value="TreeGrafter"/>
</dbReference>
<dbReference type="GO" id="GO:0006878">
    <property type="term" value="P:intracellular copper ion homeostasis"/>
    <property type="evidence" value="ECO:0007669"/>
    <property type="project" value="TreeGrafter"/>
</dbReference>
<comment type="subcellular location">
    <subcellularLocation>
        <location evidence="1">Nucleus</location>
    </subcellularLocation>
</comment>
<dbReference type="GO" id="GO:0045944">
    <property type="term" value="P:positive regulation of transcription by RNA polymerase II"/>
    <property type="evidence" value="ECO:0007669"/>
    <property type="project" value="TreeGrafter"/>
</dbReference>
<evidence type="ECO:0000256" key="8">
    <source>
        <dbReference type="SAM" id="MobiDB-lite"/>
    </source>
</evidence>
<accession>A0A0B7N1V8</accession>
<dbReference type="SMART" id="SM01090">
    <property type="entry name" value="Copper-fist"/>
    <property type="match status" value="1"/>
</dbReference>
<evidence type="ECO:0000313" key="10">
    <source>
        <dbReference type="EMBL" id="CEP12291.1"/>
    </source>
</evidence>
<dbReference type="PRINTS" id="PR00617">
    <property type="entry name" value="COPPERFIST"/>
</dbReference>
<name>A0A0B7N1V8_9FUNG</name>
<gene>
    <name evidence="10" type="primary">PARPA_06225.1 scaffold 21360</name>
</gene>
<evidence type="ECO:0000256" key="7">
    <source>
        <dbReference type="ARBA" id="ARBA00023242"/>
    </source>
</evidence>
<keyword evidence="11" id="KW-1185">Reference proteome</keyword>
<evidence type="ECO:0000256" key="3">
    <source>
        <dbReference type="ARBA" id="ARBA00022833"/>
    </source>
</evidence>
<dbReference type="FunFam" id="3.90.430.10:FF:000001">
    <property type="entry name" value="Copper fist DNA-binding protein"/>
    <property type="match status" value="1"/>
</dbReference>
<evidence type="ECO:0000256" key="5">
    <source>
        <dbReference type="ARBA" id="ARBA00023015"/>
    </source>
</evidence>
<keyword evidence="4" id="KW-0186">Copper</keyword>
<dbReference type="AlphaFoldDB" id="A0A0B7N1V8"/>
<evidence type="ECO:0000256" key="1">
    <source>
        <dbReference type="ARBA" id="ARBA00004123"/>
    </source>
</evidence>
<dbReference type="Pfam" id="PF00649">
    <property type="entry name" value="Copper-fist"/>
    <property type="match status" value="1"/>
</dbReference>
<dbReference type="STRING" id="35722.A0A0B7N1V8"/>
<proteinExistence type="predicted"/>
<dbReference type="EMBL" id="LN727601">
    <property type="protein sequence ID" value="CEP12291.1"/>
    <property type="molecule type" value="Genomic_DNA"/>
</dbReference>
<dbReference type="PANTHER" id="PTHR28088">
    <property type="entry name" value="TRANSCRIPTIONAL ACTIVATOR HAA1-RELATED"/>
    <property type="match status" value="1"/>
</dbReference>
<dbReference type="PANTHER" id="PTHR28088:SF5">
    <property type="entry name" value="TRANSCRIPTIONAL ACTIVATOR HAA1-RELATED"/>
    <property type="match status" value="1"/>
</dbReference>
<sequence length="283" mass="31163">MVYLKSADGTEKKFACIRCIKGHRSSKCTHEKRELIEIKRKGRPVSQCENCRLLRRTKQVHVKCKCHLKEKEGANNLPATTNPVIDQESTSNNSDTTPLNVNNINYSNFDNILASTSCFECNRPKLYCNCQRPTVASSTTNSSEGSITPPVITTSPFTSRAAAKLNLSYPDNVPIAYPTISAGLINSTSSPNSNNNSLPPSPLRYLTIPIHDPSDDIDSDTPIYKSVEETTHLGEFANKSSDELMTQIYSGFPSSSTMPSSTSSLMMLKEDVDDELVELSKEA</sequence>
<dbReference type="InterPro" id="IPR051763">
    <property type="entry name" value="Copper_Homeo_Regul"/>
</dbReference>
<dbReference type="InterPro" id="IPR036395">
    <property type="entry name" value="Cu_fist_DNA-bd_dom_sf"/>
</dbReference>
<keyword evidence="7" id="KW-0539">Nucleus</keyword>
<dbReference type="OrthoDB" id="5600085at2759"/>
<keyword evidence="6" id="KW-0804">Transcription</keyword>
<feature type="domain" description="Copper-fist" evidence="9">
    <location>
        <begin position="13"/>
        <end position="45"/>
    </location>
</feature>
<dbReference type="Gene3D" id="3.90.430.10">
    <property type="entry name" value="Copper fist DNA-binding domain"/>
    <property type="match status" value="1"/>
</dbReference>
<dbReference type="GO" id="GO:0006879">
    <property type="term" value="P:intracellular iron ion homeostasis"/>
    <property type="evidence" value="ECO:0007669"/>
    <property type="project" value="TreeGrafter"/>
</dbReference>
<reference evidence="10 11" key="1">
    <citation type="submission" date="2014-09" db="EMBL/GenBank/DDBJ databases">
        <authorList>
            <person name="Ellenberger Sabrina"/>
        </authorList>
    </citation>
    <scope>NUCLEOTIDE SEQUENCE [LARGE SCALE GENOMIC DNA]</scope>
    <source>
        <strain evidence="10 11">CBS 412.66</strain>
    </source>
</reference>
<feature type="region of interest" description="Disordered" evidence="8">
    <location>
        <begin position="77"/>
        <end position="98"/>
    </location>
</feature>